<dbReference type="InterPro" id="IPR007236">
    <property type="entry name" value="SlyX"/>
</dbReference>
<accession>A0A8I1SW95</accession>
<gene>
    <name evidence="2" type="ORF">J0I24_03565</name>
</gene>
<comment type="caution">
    <text evidence="2">The sequence shown here is derived from an EMBL/GenBank/DDBJ whole genome shotgun (WGS) entry which is preliminary data.</text>
</comment>
<sequence>MNPSPNDAETNARLTRLEEKFGYAEDLLDALNALVAKQQDQIAQLLREVGQLQRQRADDQPSAPTNLWDELPPHY</sequence>
<feature type="region of interest" description="Disordered" evidence="1">
    <location>
        <begin position="53"/>
        <end position="75"/>
    </location>
</feature>
<dbReference type="RefSeq" id="WP_276728044.1">
    <property type="nucleotide sequence ID" value="NZ_JAFKMR010000011.1"/>
</dbReference>
<dbReference type="Proteomes" id="UP000664800">
    <property type="component" value="Unassembled WGS sequence"/>
</dbReference>
<name>A0A8I1SW95_THIA3</name>
<dbReference type="AlphaFoldDB" id="A0A8I1SW95"/>
<proteinExistence type="predicted"/>
<evidence type="ECO:0000256" key="1">
    <source>
        <dbReference type="SAM" id="MobiDB-lite"/>
    </source>
</evidence>
<organism evidence="2 3">
    <name type="scientific">Thiomonas arsenitoxydans (strain DSM 22701 / CIP 110005 / 3As)</name>
    <dbReference type="NCBI Taxonomy" id="426114"/>
    <lineage>
        <taxon>Bacteria</taxon>
        <taxon>Pseudomonadati</taxon>
        <taxon>Pseudomonadota</taxon>
        <taxon>Betaproteobacteria</taxon>
        <taxon>Burkholderiales</taxon>
        <taxon>Thiomonas</taxon>
    </lineage>
</organism>
<protein>
    <submittedName>
        <fullName evidence="2">SlyX family protein</fullName>
    </submittedName>
</protein>
<evidence type="ECO:0000313" key="2">
    <source>
        <dbReference type="EMBL" id="MBN8743364.1"/>
    </source>
</evidence>
<reference evidence="2" key="1">
    <citation type="submission" date="2021-02" db="EMBL/GenBank/DDBJ databases">
        <title>Thiocyanate and organic carbon inputs drive convergent selection for specific autotrophic Afipia and Thiobacillus strains within complex microbiomes.</title>
        <authorList>
            <person name="Huddy R.J."/>
            <person name="Sachdeva R."/>
            <person name="Kadzinga F."/>
            <person name="Kantor R.S."/>
            <person name="Harrison S.T.L."/>
            <person name="Banfield J.F."/>
        </authorList>
    </citation>
    <scope>NUCLEOTIDE SEQUENCE</scope>
    <source>
        <strain evidence="2">SCN18_13_7_16_R3_B_64_19</strain>
    </source>
</reference>
<dbReference type="EMBL" id="JAFKMR010000011">
    <property type="protein sequence ID" value="MBN8743364.1"/>
    <property type="molecule type" value="Genomic_DNA"/>
</dbReference>
<dbReference type="Gene3D" id="1.20.5.300">
    <property type="match status" value="1"/>
</dbReference>
<dbReference type="Pfam" id="PF04102">
    <property type="entry name" value="SlyX"/>
    <property type="match status" value="1"/>
</dbReference>
<evidence type="ECO:0000313" key="3">
    <source>
        <dbReference type="Proteomes" id="UP000664800"/>
    </source>
</evidence>